<organism evidence="2 3">
    <name type="scientific">Ceratopteris richardii</name>
    <name type="common">Triangle waterfern</name>
    <dbReference type="NCBI Taxonomy" id="49495"/>
    <lineage>
        <taxon>Eukaryota</taxon>
        <taxon>Viridiplantae</taxon>
        <taxon>Streptophyta</taxon>
        <taxon>Embryophyta</taxon>
        <taxon>Tracheophyta</taxon>
        <taxon>Polypodiopsida</taxon>
        <taxon>Polypodiidae</taxon>
        <taxon>Polypodiales</taxon>
        <taxon>Pteridineae</taxon>
        <taxon>Pteridaceae</taxon>
        <taxon>Parkerioideae</taxon>
        <taxon>Ceratopteris</taxon>
    </lineage>
</organism>
<dbReference type="InterPro" id="IPR013103">
    <property type="entry name" value="RVT_2"/>
</dbReference>
<comment type="caution">
    <text evidence="2">The sequence shown here is derived from an EMBL/GenBank/DDBJ whole genome shotgun (WGS) entry which is preliminary data.</text>
</comment>
<dbReference type="Proteomes" id="UP000825935">
    <property type="component" value="Chromosome 35"/>
</dbReference>
<protein>
    <recommendedName>
        <fullName evidence="1">Reverse transcriptase Ty1/copia-type domain-containing protein</fullName>
    </recommendedName>
</protein>
<name>A0A8T2QDC1_CERRI</name>
<evidence type="ECO:0000259" key="1">
    <source>
        <dbReference type="Pfam" id="PF07727"/>
    </source>
</evidence>
<accession>A0A8T2QDC1</accession>
<evidence type="ECO:0000313" key="3">
    <source>
        <dbReference type="Proteomes" id="UP000825935"/>
    </source>
</evidence>
<proteinExistence type="predicted"/>
<dbReference type="PANTHER" id="PTHR11439">
    <property type="entry name" value="GAG-POL-RELATED RETROTRANSPOSON"/>
    <property type="match status" value="1"/>
</dbReference>
<dbReference type="SUPFAM" id="SSF56672">
    <property type="entry name" value="DNA/RNA polymerases"/>
    <property type="match status" value="1"/>
</dbReference>
<dbReference type="EMBL" id="CM035440">
    <property type="protein sequence ID" value="KAH7282127.1"/>
    <property type="molecule type" value="Genomic_DNA"/>
</dbReference>
<dbReference type="OMA" id="IEARMIC"/>
<dbReference type="OrthoDB" id="2012657at2759"/>
<reference evidence="2" key="1">
    <citation type="submission" date="2021-08" db="EMBL/GenBank/DDBJ databases">
        <title>WGS assembly of Ceratopteris richardii.</title>
        <authorList>
            <person name="Marchant D.B."/>
            <person name="Chen G."/>
            <person name="Jenkins J."/>
            <person name="Shu S."/>
            <person name="Leebens-Mack J."/>
            <person name="Grimwood J."/>
            <person name="Schmutz J."/>
            <person name="Soltis P."/>
            <person name="Soltis D."/>
            <person name="Chen Z.-H."/>
        </authorList>
    </citation>
    <scope>NUCLEOTIDE SEQUENCE</scope>
    <source>
        <strain evidence="2">Whitten #5841</strain>
        <tissue evidence="2">Leaf</tissue>
    </source>
</reference>
<evidence type="ECO:0000313" key="2">
    <source>
        <dbReference type="EMBL" id="KAH7282127.1"/>
    </source>
</evidence>
<feature type="domain" description="Reverse transcriptase Ty1/copia-type" evidence="1">
    <location>
        <begin position="26"/>
        <end position="140"/>
    </location>
</feature>
<gene>
    <name evidence="2" type="ORF">KP509_35G013600</name>
</gene>
<sequence length="381" mass="42971">MVTCMKKCMFFSPVALCRKGMKTRCAGYEKLHAYLVAHGFENSPTESTLYAKRANDVLLIIVVYVDDMLLTGPIEKHIADFKADLHASFEMCDLGHLHHYLGIQCMQVDGGMALCQTKYIDTLLQRFGLEDCKPIATSMETGLRLSLHDAGDAFDAVLYQQAVGCLIYLCITRPDIQFAVSQMSRFMHCPGVTHWKAVKRIFRYLSGTRLLGLFYPKGGSLPPDLHAFSDSDWASCYDTRLSTSGFCFMLGSSCISWLRKKQPTVATSSCEAEYREAFIATVECVWLRRLMADLGVGQSSATTIFTESQSALAVARNPVFYARTKHIEVHYHYVRERFSAREISLAYVPTHENIADLFTKALPREKFEAFRKALGLFPFVE</sequence>
<dbReference type="InterPro" id="IPR043502">
    <property type="entry name" value="DNA/RNA_pol_sf"/>
</dbReference>
<keyword evidence="3" id="KW-1185">Reference proteome</keyword>
<dbReference type="AlphaFoldDB" id="A0A8T2QDC1"/>
<dbReference type="PANTHER" id="PTHR11439:SF463">
    <property type="entry name" value="REVERSE TRANSCRIPTASE TY1_COPIA-TYPE DOMAIN-CONTAINING PROTEIN"/>
    <property type="match status" value="1"/>
</dbReference>
<dbReference type="CDD" id="cd09272">
    <property type="entry name" value="RNase_HI_RT_Ty1"/>
    <property type="match status" value="1"/>
</dbReference>
<dbReference type="Pfam" id="PF07727">
    <property type="entry name" value="RVT_2"/>
    <property type="match status" value="1"/>
</dbReference>